<dbReference type="Pfam" id="PF13602">
    <property type="entry name" value="ADH_zinc_N_2"/>
    <property type="match status" value="1"/>
</dbReference>
<dbReference type="SUPFAM" id="SSF51735">
    <property type="entry name" value="NAD(P)-binding Rossmann-fold domains"/>
    <property type="match status" value="1"/>
</dbReference>
<dbReference type="Gene3D" id="3.40.50.720">
    <property type="entry name" value="NAD(P)-binding Rossmann-like Domain"/>
    <property type="match status" value="1"/>
</dbReference>
<dbReference type="InterPro" id="IPR052733">
    <property type="entry name" value="Chloroplast_QOR"/>
</dbReference>
<feature type="domain" description="Enoyl reductase (ER)" evidence="1">
    <location>
        <begin position="27"/>
        <end position="322"/>
    </location>
</feature>
<dbReference type="InterPro" id="IPR011032">
    <property type="entry name" value="GroES-like_sf"/>
</dbReference>
<dbReference type="GO" id="GO:0016491">
    <property type="term" value="F:oxidoreductase activity"/>
    <property type="evidence" value="ECO:0007669"/>
    <property type="project" value="InterPro"/>
</dbReference>
<proteinExistence type="predicted"/>
<dbReference type="Gene3D" id="3.90.180.10">
    <property type="entry name" value="Medium-chain alcohol dehydrogenases, catalytic domain"/>
    <property type="match status" value="1"/>
</dbReference>
<accession>A0A5C4TKU2</accession>
<dbReference type="SMART" id="SM00829">
    <property type="entry name" value="PKS_ER"/>
    <property type="match status" value="1"/>
</dbReference>
<dbReference type="InterPro" id="IPR036291">
    <property type="entry name" value="NAD(P)-bd_dom_sf"/>
</dbReference>
<dbReference type="EMBL" id="QFCR01000005">
    <property type="protein sequence ID" value="TNK90704.1"/>
    <property type="molecule type" value="Genomic_DNA"/>
</dbReference>
<organism evidence="2 3">
    <name type="scientific">Fructilactobacillus sanfranciscensis</name>
    <name type="common">Lactobacillus sanfranciscensis</name>
    <dbReference type="NCBI Taxonomy" id="1625"/>
    <lineage>
        <taxon>Bacteria</taxon>
        <taxon>Bacillati</taxon>
        <taxon>Bacillota</taxon>
        <taxon>Bacilli</taxon>
        <taxon>Lactobacillales</taxon>
        <taxon>Lactobacillaceae</taxon>
        <taxon>Fructilactobacillus</taxon>
    </lineage>
</organism>
<dbReference type="InterPro" id="IPR020843">
    <property type="entry name" value="ER"/>
</dbReference>
<dbReference type="InterPro" id="IPR013154">
    <property type="entry name" value="ADH-like_N"/>
</dbReference>
<dbReference type="SUPFAM" id="SSF50129">
    <property type="entry name" value="GroES-like"/>
    <property type="match status" value="1"/>
</dbReference>
<sequence>MLILVKILAYSEIKGAIMKAFGIKAYGGPENITELEVDQPEINDDEVLVETRAEGINPFDWKIAEGMVQSWLKLTFPIITNSDFAGIITKVGKNVQAFKLGDRVCGFTLTGASAQSIAAKPNRLALLPDNVDFVTGAGIPEASMTIWQGIFNHAHIIPGQKVLIQGGAGGLGTFGIQLLHQIGATVYTTASTKNKDLLLSLGADQVIDYHTTNIKDVLHDIDVVFDTIGGDSVADDFAVLKPEGLLVSTLGAKADQLAKQKHIRVIDESADFNHLDLQPMVDLVANGKVKVIISQTFPFSVDGIRQAIKTSQSHHAVGKLIIDFDK</sequence>
<evidence type="ECO:0000259" key="1">
    <source>
        <dbReference type="SMART" id="SM00829"/>
    </source>
</evidence>
<dbReference type="Proteomes" id="UP000313312">
    <property type="component" value="Unassembled WGS sequence"/>
</dbReference>
<dbReference type="Pfam" id="PF08240">
    <property type="entry name" value="ADH_N"/>
    <property type="match status" value="1"/>
</dbReference>
<name>A0A5C4TKU2_FRUSA</name>
<gene>
    <name evidence="2" type="ORF">DID87_02630</name>
</gene>
<comment type="caution">
    <text evidence="2">The sequence shown here is derived from an EMBL/GenBank/DDBJ whole genome shotgun (WGS) entry which is preliminary data.</text>
</comment>
<dbReference type="PANTHER" id="PTHR44013">
    <property type="entry name" value="ZINC-TYPE ALCOHOL DEHYDROGENASE-LIKE PROTEIN C16A3.02C"/>
    <property type="match status" value="1"/>
</dbReference>
<evidence type="ECO:0000313" key="3">
    <source>
        <dbReference type="Proteomes" id="UP000313312"/>
    </source>
</evidence>
<reference evidence="2 3" key="1">
    <citation type="submission" date="2018-05" db="EMBL/GenBank/DDBJ databases">
        <title>Lactobacillus sanfranciscensis Ah4 draft denome sequence.</title>
        <authorList>
            <person name="Zhang G."/>
        </authorList>
    </citation>
    <scope>NUCLEOTIDE SEQUENCE [LARGE SCALE GENOMIC DNA]</scope>
    <source>
        <strain evidence="2 3">Ah4</strain>
    </source>
</reference>
<dbReference type="CDD" id="cd05289">
    <property type="entry name" value="MDR_like_2"/>
    <property type="match status" value="1"/>
</dbReference>
<dbReference type="PANTHER" id="PTHR44013:SF1">
    <property type="entry name" value="ZINC-TYPE ALCOHOL DEHYDROGENASE-LIKE PROTEIN C16A3.02C"/>
    <property type="match status" value="1"/>
</dbReference>
<protein>
    <submittedName>
        <fullName evidence="2">NADPH:quinone reductase</fullName>
    </submittedName>
</protein>
<evidence type="ECO:0000313" key="2">
    <source>
        <dbReference type="EMBL" id="TNK90704.1"/>
    </source>
</evidence>
<dbReference type="AlphaFoldDB" id="A0A5C4TKU2"/>